<dbReference type="Proteomes" id="UP000620124">
    <property type="component" value="Unassembled WGS sequence"/>
</dbReference>
<evidence type="ECO:0000256" key="1">
    <source>
        <dbReference type="ARBA" id="ARBA00006442"/>
    </source>
</evidence>
<evidence type="ECO:0000313" key="7">
    <source>
        <dbReference type="EMBL" id="KAF7350382.1"/>
    </source>
</evidence>
<keyword evidence="4" id="KW-0560">Oxidoreductase</keyword>
<evidence type="ECO:0000256" key="2">
    <source>
        <dbReference type="ARBA" id="ARBA00022630"/>
    </source>
</evidence>
<organism evidence="7 8">
    <name type="scientific">Mycena venus</name>
    <dbReference type="NCBI Taxonomy" id="2733690"/>
    <lineage>
        <taxon>Eukaryota</taxon>
        <taxon>Fungi</taxon>
        <taxon>Dikarya</taxon>
        <taxon>Basidiomycota</taxon>
        <taxon>Agaricomycotina</taxon>
        <taxon>Agaricomycetes</taxon>
        <taxon>Agaricomycetidae</taxon>
        <taxon>Agaricales</taxon>
        <taxon>Marasmiineae</taxon>
        <taxon>Mycenaceae</taxon>
        <taxon>Mycena</taxon>
    </lineage>
</organism>
<protein>
    <submittedName>
        <fullName evidence="7">Apoptosis-inducing factor</fullName>
    </submittedName>
</protein>
<proteinExistence type="inferred from homology"/>
<dbReference type="InterPro" id="IPR036188">
    <property type="entry name" value="FAD/NAD-bd_sf"/>
</dbReference>
<comment type="similarity">
    <text evidence="1">Belongs to the FAD-dependent oxidoreductase family.</text>
</comment>
<evidence type="ECO:0000259" key="6">
    <source>
        <dbReference type="Pfam" id="PF07992"/>
    </source>
</evidence>
<dbReference type="Pfam" id="PF07992">
    <property type="entry name" value="Pyr_redox_2"/>
    <property type="match status" value="1"/>
</dbReference>
<keyword evidence="2" id="KW-0285">Flavoprotein</keyword>
<sequence length="396" mass="42576">MSGKKNEDRKSGTSVAKSESLQVPQCFFLVVIVGGGAAGVNIARPLSAELDAAQYNLVLVNPLPYRVVLPATLRMTVSDVDNLATTALIPYDKIFHGGKGTFIEDSVESIHQKAGETTGFLTLGSGEQLPYDILILAPGLSWQDPIAFPNKAEDVKAYVASSREKFAGAKSYLLVGGGAVGCELAGELKDIWPEKDVAIVHAKPLLFNDTYPDKFRKAMARGLTARGIKLHLGDVVENHVITGSTDVVTRAGLKLSADLILKTTGASHPNTAFIKSLDADVLTPAGFVKVKPTLQLFNYPNIFAAGDAIEWKEQKQALKCYAHAKIITKNVASYNKGAPLKNYTTGFEAIIVTNGKRGGASYFDVLWGILLGAWFTTMAKSKSLLVPLFRKESGYV</sequence>
<dbReference type="PANTHER" id="PTHR43735">
    <property type="entry name" value="APOPTOSIS-INDUCING FACTOR 1"/>
    <property type="match status" value="1"/>
</dbReference>
<evidence type="ECO:0000256" key="5">
    <source>
        <dbReference type="SAM" id="Phobius"/>
    </source>
</evidence>
<dbReference type="InterPro" id="IPR023753">
    <property type="entry name" value="FAD/NAD-binding_dom"/>
</dbReference>
<gene>
    <name evidence="7" type="ORF">MVEN_01343000</name>
</gene>
<evidence type="ECO:0000313" key="8">
    <source>
        <dbReference type="Proteomes" id="UP000620124"/>
    </source>
</evidence>
<feature type="domain" description="FAD/NAD(P)-binding" evidence="6">
    <location>
        <begin position="30"/>
        <end position="312"/>
    </location>
</feature>
<accession>A0A8H7CW54</accession>
<keyword evidence="5" id="KW-0472">Membrane</keyword>
<evidence type="ECO:0000256" key="4">
    <source>
        <dbReference type="ARBA" id="ARBA00023002"/>
    </source>
</evidence>
<dbReference type="GO" id="GO:0005737">
    <property type="term" value="C:cytoplasm"/>
    <property type="evidence" value="ECO:0007669"/>
    <property type="project" value="TreeGrafter"/>
</dbReference>
<keyword evidence="5" id="KW-0812">Transmembrane</keyword>
<dbReference type="GO" id="GO:0004174">
    <property type="term" value="F:electron-transferring-flavoprotein dehydrogenase activity"/>
    <property type="evidence" value="ECO:0007669"/>
    <property type="project" value="TreeGrafter"/>
</dbReference>
<dbReference type="EMBL" id="JACAZI010000010">
    <property type="protein sequence ID" value="KAF7350382.1"/>
    <property type="molecule type" value="Genomic_DNA"/>
</dbReference>
<dbReference type="AlphaFoldDB" id="A0A8H7CW54"/>
<dbReference type="SUPFAM" id="SSF51905">
    <property type="entry name" value="FAD/NAD(P)-binding domain"/>
    <property type="match status" value="1"/>
</dbReference>
<dbReference type="PRINTS" id="PR00411">
    <property type="entry name" value="PNDRDTASEI"/>
</dbReference>
<dbReference type="Gene3D" id="3.50.50.100">
    <property type="match status" value="1"/>
</dbReference>
<evidence type="ECO:0000256" key="3">
    <source>
        <dbReference type="ARBA" id="ARBA00022827"/>
    </source>
</evidence>
<keyword evidence="3" id="KW-0274">FAD</keyword>
<dbReference type="PANTHER" id="PTHR43735:SF3">
    <property type="entry name" value="FERROPTOSIS SUPPRESSOR PROTEIN 1"/>
    <property type="match status" value="1"/>
</dbReference>
<name>A0A8H7CW54_9AGAR</name>
<keyword evidence="5" id="KW-1133">Transmembrane helix</keyword>
<reference evidence="7" key="1">
    <citation type="submission" date="2020-05" db="EMBL/GenBank/DDBJ databases">
        <title>Mycena genomes resolve the evolution of fungal bioluminescence.</title>
        <authorList>
            <person name="Tsai I.J."/>
        </authorList>
    </citation>
    <scope>NUCLEOTIDE SEQUENCE</scope>
    <source>
        <strain evidence="7">CCC161011</strain>
    </source>
</reference>
<dbReference type="PRINTS" id="PR00368">
    <property type="entry name" value="FADPNR"/>
</dbReference>
<dbReference type="OrthoDB" id="202203at2759"/>
<dbReference type="GO" id="GO:0050660">
    <property type="term" value="F:flavin adenine dinucleotide binding"/>
    <property type="evidence" value="ECO:0007669"/>
    <property type="project" value="TreeGrafter"/>
</dbReference>
<feature type="transmembrane region" description="Helical" evidence="5">
    <location>
        <begin position="21"/>
        <end position="40"/>
    </location>
</feature>
<comment type="caution">
    <text evidence="7">The sequence shown here is derived from an EMBL/GenBank/DDBJ whole genome shotgun (WGS) entry which is preliminary data.</text>
</comment>
<keyword evidence="8" id="KW-1185">Reference proteome</keyword>